<dbReference type="EMBL" id="JADIMS010000120">
    <property type="protein sequence ID" value="MBO8450737.1"/>
    <property type="molecule type" value="Genomic_DNA"/>
</dbReference>
<evidence type="ECO:0000256" key="1">
    <source>
        <dbReference type="ARBA" id="ARBA00009798"/>
    </source>
</evidence>
<organism evidence="6 7">
    <name type="scientific">Candidatus Avitreponema avistercoris</name>
    <dbReference type="NCBI Taxonomy" id="2840705"/>
    <lineage>
        <taxon>Bacteria</taxon>
        <taxon>Pseudomonadati</taxon>
        <taxon>Spirochaetota</taxon>
        <taxon>Spirochaetia</taxon>
        <taxon>Spirochaetales</taxon>
        <taxon>Candidatus Avitreponema</taxon>
    </lineage>
</organism>
<evidence type="ECO:0000313" key="7">
    <source>
        <dbReference type="Proteomes" id="UP000823616"/>
    </source>
</evidence>
<evidence type="ECO:0000259" key="5">
    <source>
        <dbReference type="Pfam" id="PF04073"/>
    </source>
</evidence>
<evidence type="ECO:0000256" key="4">
    <source>
        <dbReference type="PIRNR" id="PIRNR006181"/>
    </source>
</evidence>
<reference evidence="6" key="1">
    <citation type="submission" date="2020-10" db="EMBL/GenBank/DDBJ databases">
        <authorList>
            <person name="Gilroy R."/>
        </authorList>
    </citation>
    <scope>NUCLEOTIDE SEQUENCE</scope>
    <source>
        <strain evidence="6">B3-4054</strain>
    </source>
</reference>
<protein>
    <recommendedName>
        <fullName evidence="4">Cys-tRNA(Pro)/Cys-tRNA(Cys) deacylase</fullName>
        <ecNumber evidence="4">4.2.-.-</ecNumber>
    </recommendedName>
</protein>
<dbReference type="GO" id="GO:0002161">
    <property type="term" value="F:aminoacyl-tRNA deacylase activity"/>
    <property type="evidence" value="ECO:0007669"/>
    <property type="project" value="InterPro"/>
</dbReference>
<dbReference type="InterPro" id="IPR004369">
    <property type="entry name" value="Prolyl-tRNA_editing_YbaK/EbsC"/>
</dbReference>
<dbReference type="Gene3D" id="3.90.960.10">
    <property type="entry name" value="YbaK/aminoacyl-tRNA synthetase-associated domain"/>
    <property type="match status" value="1"/>
</dbReference>
<sequence length="162" mass="16886">MTKTNAMRILEKLGVPFSVHAYEENPGHLPGRGLAEAAAEKAGLPPERVFKTVVMRSSSAEILVFCVPAASEVNLKKARAAAGVKDLRPLKPEELPAATGYIRGGCSPVGMKRPYRTFIDGSAAGFGSVFVSAGVCGMQMELAPADLVRAANAVLCDVAGDA</sequence>
<dbReference type="SUPFAM" id="SSF55826">
    <property type="entry name" value="YbaK/ProRS associated domain"/>
    <property type="match status" value="1"/>
</dbReference>
<comment type="caution">
    <text evidence="6">The sequence shown here is derived from an EMBL/GenBank/DDBJ whole genome shotgun (WGS) entry which is preliminary data.</text>
</comment>
<keyword evidence="3 4" id="KW-0456">Lyase</keyword>
<dbReference type="AlphaFoldDB" id="A0A9D9HHX2"/>
<dbReference type="GO" id="GO:0006412">
    <property type="term" value="P:translation"/>
    <property type="evidence" value="ECO:0007669"/>
    <property type="project" value="UniProtKB-KW"/>
</dbReference>
<name>A0A9D9HHX2_9SPIR</name>
<feature type="domain" description="YbaK/aminoacyl-tRNA synthetase-associated" evidence="5">
    <location>
        <begin position="35"/>
        <end position="149"/>
    </location>
</feature>
<dbReference type="Proteomes" id="UP000823616">
    <property type="component" value="Unassembled WGS sequence"/>
</dbReference>
<gene>
    <name evidence="6" type="ORF">IAA96_06495</name>
</gene>
<dbReference type="EC" id="4.2.-.-" evidence="4"/>
<dbReference type="PANTHER" id="PTHR30411:SF0">
    <property type="entry name" value="CYS-TRNA(PRO)_CYS-TRNA(CYS) DEACYLASE YBAK"/>
    <property type="match status" value="1"/>
</dbReference>
<proteinExistence type="inferred from homology"/>
<dbReference type="Pfam" id="PF04073">
    <property type="entry name" value="tRNA_edit"/>
    <property type="match status" value="1"/>
</dbReference>
<accession>A0A9D9HHX2</accession>
<dbReference type="InterPro" id="IPR036754">
    <property type="entry name" value="YbaK/aa-tRNA-synt-asso_dom_sf"/>
</dbReference>
<reference evidence="6" key="2">
    <citation type="journal article" date="2021" name="PeerJ">
        <title>Extensive microbial diversity within the chicken gut microbiome revealed by metagenomics and culture.</title>
        <authorList>
            <person name="Gilroy R."/>
            <person name="Ravi A."/>
            <person name="Getino M."/>
            <person name="Pursley I."/>
            <person name="Horton D.L."/>
            <person name="Alikhan N.F."/>
            <person name="Baker D."/>
            <person name="Gharbi K."/>
            <person name="Hall N."/>
            <person name="Watson M."/>
            <person name="Adriaenssens E.M."/>
            <person name="Foster-Nyarko E."/>
            <person name="Jarju S."/>
            <person name="Secka A."/>
            <person name="Antonio M."/>
            <person name="Oren A."/>
            <person name="Chaudhuri R.R."/>
            <person name="La Ragione R."/>
            <person name="Hildebrand F."/>
            <person name="Pallen M.J."/>
        </authorList>
    </citation>
    <scope>NUCLEOTIDE SEQUENCE</scope>
    <source>
        <strain evidence="6">B3-4054</strain>
    </source>
</reference>
<dbReference type="PIRSF" id="PIRSF006181">
    <property type="entry name" value="EbsC_YbaK"/>
    <property type="match status" value="1"/>
</dbReference>
<dbReference type="CDD" id="cd00002">
    <property type="entry name" value="YbaK_deacylase"/>
    <property type="match status" value="1"/>
</dbReference>
<dbReference type="InterPro" id="IPR007214">
    <property type="entry name" value="YbaK/aa-tRNA-synth-assoc-dom"/>
</dbReference>
<dbReference type="PANTHER" id="PTHR30411">
    <property type="entry name" value="CYTOPLASMIC PROTEIN"/>
    <property type="match status" value="1"/>
</dbReference>
<dbReference type="GO" id="GO:0016829">
    <property type="term" value="F:lyase activity"/>
    <property type="evidence" value="ECO:0007669"/>
    <property type="project" value="UniProtKB-KW"/>
</dbReference>
<comment type="similarity">
    <text evidence="1 4">Belongs to the prolyl-tRNA editing family. YbaK/EbsC subfamily.</text>
</comment>
<evidence type="ECO:0000313" key="6">
    <source>
        <dbReference type="EMBL" id="MBO8450737.1"/>
    </source>
</evidence>
<evidence type="ECO:0000256" key="2">
    <source>
        <dbReference type="ARBA" id="ARBA00022917"/>
    </source>
</evidence>
<keyword evidence="2 4" id="KW-0648">Protein biosynthesis</keyword>
<evidence type="ECO:0000256" key="3">
    <source>
        <dbReference type="ARBA" id="ARBA00023239"/>
    </source>
</evidence>